<proteinExistence type="predicted"/>
<comment type="caution">
    <text evidence="1">The sequence shown here is derived from an EMBL/GenBank/DDBJ whole genome shotgun (WGS) entry which is preliminary data.</text>
</comment>
<dbReference type="Gene3D" id="1.10.3210.10">
    <property type="entry name" value="Hypothetical protein af1432"/>
    <property type="match status" value="1"/>
</dbReference>
<reference evidence="1" key="1">
    <citation type="submission" date="2020-08" db="EMBL/GenBank/DDBJ databases">
        <title>Genome public.</title>
        <authorList>
            <person name="Liu C."/>
            <person name="Sun Q."/>
        </authorList>
    </citation>
    <scope>NUCLEOTIDE SEQUENCE</scope>
    <source>
        <strain evidence="1">NSJ-28</strain>
    </source>
</reference>
<evidence type="ECO:0000313" key="2">
    <source>
        <dbReference type="Proteomes" id="UP000606499"/>
    </source>
</evidence>
<dbReference type="PANTHER" id="PTHR38659">
    <property type="entry name" value="METAL-DEPENDENT PHOSPHOHYDROLASE"/>
    <property type="match status" value="1"/>
</dbReference>
<dbReference type="RefSeq" id="WP_054327077.1">
    <property type="nucleotide sequence ID" value="NZ_JACOPL010000005.1"/>
</dbReference>
<evidence type="ECO:0000313" key="1">
    <source>
        <dbReference type="EMBL" id="MBC5725075.1"/>
    </source>
</evidence>
<keyword evidence="2" id="KW-1185">Reference proteome</keyword>
<dbReference type="NCBIfam" id="TIGR00277">
    <property type="entry name" value="HDIG"/>
    <property type="match status" value="1"/>
</dbReference>
<name>A0A923LTK8_9FIRM</name>
<sequence length="191" mass="21585">MERQQAWELLCRYNREPFHLRHALTVEAVMRYFAEQRGEDADFWGVAGLLHDIDFEQWPEQHCVKAPELLREGGADEATVHAVCSHGWGLCSDVEPTHEMEKLLFASDELTGLIGAAALMRPSKSVQDMELKSLKKKYKDKKFAAGCSREVIARGAELCGLTLDELLQLTLDAMRVSEDVVNAQMESLHNK</sequence>
<dbReference type="PANTHER" id="PTHR38659:SF2">
    <property type="entry name" value="HDIG DOMAIN PROTEIN"/>
    <property type="match status" value="1"/>
</dbReference>
<dbReference type="EMBL" id="JACOPL010000005">
    <property type="protein sequence ID" value="MBC5725075.1"/>
    <property type="molecule type" value="Genomic_DNA"/>
</dbReference>
<protein>
    <submittedName>
        <fullName evidence="1">HDIG domain-containing protein</fullName>
    </submittedName>
</protein>
<dbReference type="Proteomes" id="UP000606499">
    <property type="component" value="Unassembled WGS sequence"/>
</dbReference>
<dbReference type="SUPFAM" id="SSF109604">
    <property type="entry name" value="HD-domain/PDEase-like"/>
    <property type="match status" value="1"/>
</dbReference>
<accession>A0A923LTK8</accession>
<organism evidence="1 2">
    <name type="scientific">Agathobaculum faecis</name>
    <dbReference type="NCBI Taxonomy" id="2763013"/>
    <lineage>
        <taxon>Bacteria</taxon>
        <taxon>Bacillati</taxon>
        <taxon>Bacillota</taxon>
        <taxon>Clostridia</taxon>
        <taxon>Eubacteriales</taxon>
        <taxon>Butyricicoccaceae</taxon>
        <taxon>Agathobaculum</taxon>
    </lineage>
</organism>
<dbReference type="InterPro" id="IPR006675">
    <property type="entry name" value="HDIG_dom"/>
</dbReference>
<gene>
    <name evidence="1" type="ORF">H8S45_06345</name>
</gene>
<dbReference type="AlphaFoldDB" id="A0A923LTK8"/>